<organism evidence="1 2">
    <name type="scientific">Clonorchis sinensis</name>
    <name type="common">Chinese liver fluke</name>
    <dbReference type="NCBI Taxonomy" id="79923"/>
    <lineage>
        <taxon>Eukaryota</taxon>
        <taxon>Metazoa</taxon>
        <taxon>Spiralia</taxon>
        <taxon>Lophotrochozoa</taxon>
        <taxon>Platyhelminthes</taxon>
        <taxon>Trematoda</taxon>
        <taxon>Digenea</taxon>
        <taxon>Opisthorchiida</taxon>
        <taxon>Opisthorchiata</taxon>
        <taxon>Opisthorchiidae</taxon>
        <taxon>Clonorchis</taxon>
    </lineage>
</organism>
<dbReference type="EMBL" id="NIRI02000005">
    <property type="protein sequence ID" value="KAG5454702.1"/>
    <property type="molecule type" value="Genomic_DNA"/>
</dbReference>
<dbReference type="GO" id="GO:1990904">
    <property type="term" value="C:ribonucleoprotein complex"/>
    <property type="evidence" value="ECO:0007669"/>
    <property type="project" value="UniProtKB-KW"/>
</dbReference>
<sequence length="164" mass="18939">MSGSWWPRELLFKVFSPTVEAFIQDGHSTPMGSLAGGFWGPIARINCNNLQAFPSFWGRDGPRMTSSYAKRMTLLAGRIFLDVGRPVDQKSKKVVSLMQSRPPPVIHHNYYPPLEEYHNIFVKLRYLGLFRDEHADFRDEMRRLRELKGKGKRKKGEGRRSTLS</sequence>
<comment type="caution">
    <text evidence="1">The sequence shown here is derived from an EMBL/GenBank/DDBJ whole genome shotgun (WGS) entry which is preliminary data.</text>
</comment>
<reference evidence="1 2" key="1">
    <citation type="journal article" date="2018" name="Biotechnol. Adv.">
        <title>Improved genomic resources and new bioinformatic workflow for the carcinogenic parasite Clonorchis sinensis: Biotechnological implications.</title>
        <authorList>
            <person name="Wang D."/>
            <person name="Korhonen P.K."/>
            <person name="Gasser R.B."/>
            <person name="Young N.D."/>
        </authorList>
    </citation>
    <scope>NUCLEOTIDE SEQUENCE [LARGE SCALE GENOMIC DNA]</scope>
    <source>
        <strain evidence="1">Cs-k2</strain>
    </source>
</reference>
<protein>
    <submittedName>
        <fullName evidence="1">Uncharacterized protein</fullName>
    </submittedName>
</protein>
<evidence type="ECO:0000313" key="2">
    <source>
        <dbReference type="Proteomes" id="UP000286415"/>
    </source>
</evidence>
<dbReference type="InterPro" id="IPR013219">
    <property type="entry name" value="Ribosomal_mS33"/>
</dbReference>
<name>A0A8T1N0P8_CLOSI</name>
<dbReference type="Pfam" id="PF08293">
    <property type="entry name" value="MRP-S33"/>
    <property type="match status" value="1"/>
</dbReference>
<proteinExistence type="predicted"/>
<dbReference type="OrthoDB" id="5980584at2759"/>
<dbReference type="PANTHER" id="PTHR13362:SF2">
    <property type="entry name" value="SMALL RIBOSOMAL SUBUNIT PROTEIN MS33"/>
    <property type="match status" value="1"/>
</dbReference>
<evidence type="ECO:0000313" key="1">
    <source>
        <dbReference type="EMBL" id="KAG5454702.1"/>
    </source>
</evidence>
<dbReference type="GO" id="GO:0005840">
    <property type="term" value="C:ribosome"/>
    <property type="evidence" value="ECO:0007669"/>
    <property type="project" value="UniProtKB-KW"/>
</dbReference>
<reference evidence="1 2" key="2">
    <citation type="journal article" date="2021" name="Genomics">
        <title>High-quality reference genome for Clonorchis sinensis.</title>
        <authorList>
            <person name="Young N.D."/>
            <person name="Stroehlein A.J."/>
            <person name="Kinkar L."/>
            <person name="Wang T."/>
            <person name="Sohn W.M."/>
            <person name="Chang B.C.H."/>
            <person name="Kaur P."/>
            <person name="Weisz D."/>
            <person name="Dudchenko O."/>
            <person name="Aiden E.L."/>
            <person name="Korhonen P.K."/>
            <person name="Gasser R.B."/>
        </authorList>
    </citation>
    <scope>NUCLEOTIDE SEQUENCE [LARGE SCALE GENOMIC DNA]</scope>
    <source>
        <strain evidence="1">Cs-k2</strain>
    </source>
</reference>
<gene>
    <name evidence="1" type="ORF">CSKR_104925</name>
</gene>
<keyword evidence="2" id="KW-1185">Reference proteome</keyword>
<dbReference type="STRING" id="79923.G7YC29"/>
<dbReference type="Proteomes" id="UP000286415">
    <property type="component" value="Unassembled WGS sequence"/>
</dbReference>
<accession>A0A8T1N0P8</accession>
<dbReference type="GO" id="GO:0005739">
    <property type="term" value="C:mitochondrion"/>
    <property type="evidence" value="ECO:0007669"/>
    <property type="project" value="UniProtKB-SubCell"/>
</dbReference>
<dbReference type="PANTHER" id="PTHR13362">
    <property type="entry name" value="MITOCHONDRIAL RIBOSOMAL PROTEIN S33"/>
    <property type="match status" value="1"/>
</dbReference>